<evidence type="ECO:0000313" key="1">
    <source>
        <dbReference type="EnsemblPlants" id="AVESA.00010b.r2.6AG1066810.1.CDS.1"/>
    </source>
</evidence>
<name>A0ACD5Z280_AVESA</name>
<protein>
    <submittedName>
        <fullName evidence="1">Uncharacterized protein</fullName>
    </submittedName>
</protein>
<dbReference type="EnsemblPlants" id="AVESA.00010b.r2.6AG1066810.1">
    <property type="protein sequence ID" value="AVESA.00010b.r2.6AG1066810.1.CDS.1"/>
    <property type="gene ID" value="AVESA.00010b.r2.6AG1066810"/>
</dbReference>
<keyword evidence="2" id="KW-1185">Reference proteome</keyword>
<sequence length="516" mass="57934">MASAKTTSPRAPLDRLSQLEDGVLGHILSFLPTKEAARAATIAKRYRHAFAGVDIVSFVEQVAYYGGEDYTFCLEATERRSKNGDLIDSVNGALLCRRRCAGNAAPPRVFRVHFGCLDEWDEAMLGQWLSYLLQRGRKQQALHLDLRLQLTVLGEHHVGGQEQQRWGADDGECPAHSRYEAHRYKLPTRLFSCVALRTLCLGGCSLLCPPERVDLPLLETLLLSSIPWADSIQRLVSRCPRLVDLTLERCGYTPSSQRGYGGYEANNVDRSYTIAVVDKHLRRLAIRCCHNLARVSVDASELTAFEYRGAVPAGSFLTLHGACKISSCTVGFCGRMVYEAELPRFRKFLEQFAGTKKLHLVSTHLGADIESDAFTSFPSLVSLRLTGYLHRGSIEALTRILQQAPSVEILTLFMKARSQERSHSVSWEHQWHELGDEVGVSDVRIPCLRNGVREMNLVHYQGHEAQRYAARLLLCNAMVLERVCVVMPRGPRELQMKLANEIKGWLVDSSTEMIFF</sequence>
<organism evidence="1 2">
    <name type="scientific">Avena sativa</name>
    <name type="common">Oat</name>
    <dbReference type="NCBI Taxonomy" id="4498"/>
    <lineage>
        <taxon>Eukaryota</taxon>
        <taxon>Viridiplantae</taxon>
        <taxon>Streptophyta</taxon>
        <taxon>Embryophyta</taxon>
        <taxon>Tracheophyta</taxon>
        <taxon>Spermatophyta</taxon>
        <taxon>Magnoliopsida</taxon>
        <taxon>Liliopsida</taxon>
        <taxon>Poales</taxon>
        <taxon>Poaceae</taxon>
        <taxon>BOP clade</taxon>
        <taxon>Pooideae</taxon>
        <taxon>Poodae</taxon>
        <taxon>Poeae</taxon>
        <taxon>Poeae Chloroplast Group 1 (Aveneae type)</taxon>
        <taxon>Aveninae</taxon>
        <taxon>Avena</taxon>
    </lineage>
</organism>
<evidence type="ECO:0000313" key="2">
    <source>
        <dbReference type="Proteomes" id="UP001732700"/>
    </source>
</evidence>
<reference evidence="1" key="2">
    <citation type="submission" date="2025-09" db="UniProtKB">
        <authorList>
            <consortium name="EnsemblPlants"/>
        </authorList>
    </citation>
    <scope>IDENTIFICATION</scope>
</reference>
<proteinExistence type="predicted"/>
<dbReference type="Proteomes" id="UP001732700">
    <property type="component" value="Chromosome 6A"/>
</dbReference>
<reference evidence="1" key="1">
    <citation type="submission" date="2021-05" db="EMBL/GenBank/DDBJ databases">
        <authorList>
            <person name="Scholz U."/>
            <person name="Mascher M."/>
            <person name="Fiebig A."/>
        </authorList>
    </citation>
    <scope>NUCLEOTIDE SEQUENCE [LARGE SCALE GENOMIC DNA]</scope>
</reference>
<accession>A0ACD5Z280</accession>